<dbReference type="AlphaFoldDB" id="A0A3B0SG92"/>
<dbReference type="Gene3D" id="3.40.50.720">
    <property type="entry name" value="NAD(P)-binding Rossmann-like Domain"/>
    <property type="match status" value="1"/>
</dbReference>
<dbReference type="GO" id="GO:0008763">
    <property type="term" value="F:UDP-N-acetylmuramate-L-alanine ligase activity"/>
    <property type="evidence" value="ECO:0007669"/>
    <property type="project" value="UniProtKB-EC"/>
</dbReference>
<feature type="non-terminal residue" evidence="2">
    <location>
        <position position="206"/>
    </location>
</feature>
<dbReference type="EMBL" id="UOEI01000266">
    <property type="protein sequence ID" value="VAV99768.1"/>
    <property type="molecule type" value="Genomic_DNA"/>
</dbReference>
<proteinExistence type="predicted"/>
<dbReference type="SUPFAM" id="SSF53623">
    <property type="entry name" value="MurD-like peptide ligases, catalytic domain"/>
    <property type="match status" value="1"/>
</dbReference>
<dbReference type="EC" id="6.3.2.8" evidence="2"/>
<dbReference type="SUPFAM" id="SSF51984">
    <property type="entry name" value="MurCD N-terminal domain"/>
    <property type="match status" value="1"/>
</dbReference>
<keyword evidence="2" id="KW-0436">Ligase</keyword>
<dbReference type="PANTHER" id="PTHR43445">
    <property type="entry name" value="UDP-N-ACETYLMURAMATE--L-ALANINE LIGASE-RELATED"/>
    <property type="match status" value="1"/>
</dbReference>
<dbReference type="InterPro" id="IPR050061">
    <property type="entry name" value="MurCDEF_pg_biosynth"/>
</dbReference>
<organism evidence="2">
    <name type="scientific">hydrothermal vent metagenome</name>
    <dbReference type="NCBI Taxonomy" id="652676"/>
    <lineage>
        <taxon>unclassified sequences</taxon>
        <taxon>metagenomes</taxon>
        <taxon>ecological metagenomes</taxon>
    </lineage>
</organism>
<protein>
    <submittedName>
        <fullName evidence="2">UDP-N-acetylmuramate--L-alanine ligase</fullName>
        <ecNumber evidence="2">6.3.2.8</ecNumber>
    </submittedName>
</protein>
<sequence length="206" mass="21734">MLDDRNIPHRVHIVGAGGAGMSGLAKLLSQLGHDVSGSDVKPGYMLDTLRDVDVDVWVGHRPDRIADVDLVIASSAVPDSDPELRAARTSGIDVWRRPTLLSALSSRQTTIGFAGTHGKTTSTALAVTAMRGSGKDPTFLVGGEMVGMNTGASLGSEDLFLLEADEAFGTFRHLDLDAILVTNIESDHLDHYGTVAALEDAFAQVA</sequence>
<reference evidence="2" key="1">
    <citation type="submission" date="2018-06" db="EMBL/GenBank/DDBJ databases">
        <authorList>
            <person name="Zhirakovskaya E."/>
        </authorList>
    </citation>
    <scope>NUCLEOTIDE SEQUENCE</scope>
</reference>
<evidence type="ECO:0000313" key="2">
    <source>
        <dbReference type="EMBL" id="VAV99768.1"/>
    </source>
</evidence>
<dbReference type="InterPro" id="IPR000713">
    <property type="entry name" value="Mur_ligase_N"/>
</dbReference>
<dbReference type="Pfam" id="PF01225">
    <property type="entry name" value="Mur_ligase"/>
    <property type="match status" value="1"/>
</dbReference>
<evidence type="ECO:0000259" key="1">
    <source>
        <dbReference type="Pfam" id="PF01225"/>
    </source>
</evidence>
<gene>
    <name evidence="2" type="ORF">MNBD_ACTINO01-1392</name>
</gene>
<dbReference type="PANTHER" id="PTHR43445:SF3">
    <property type="entry name" value="UDP-N-ACETYLMURAMATE--L-ALANINE LIGASE"/>
    <property type="match status" value="1"/>
</dbReference>
<name>A0A3B0SG92_9ZZZZ</name>
<dbReference type="Gene3D" id="3.40.1190.10">
    <property type="entry name" value="Mur-like, catalytic domain"/>
    <property type="match status" value="1"/>
</dbReference>
<accession>A0A3B0SG92</accession>
<feature type="domain" description="Mur ligase N-terminal catalytic" evidence="1">
    <location>
        <begin position="11"/>
        <end position="108"/>
    </location>
</feature>
<dbReference type="InterPro" id="IPR036565">
    <property type="entry name" value="Mur-like_cat_sf"/>
</dbReference>
<dbReference type="GO" id="GO:0005524">
    <property type="term" value="F:ATP binding"/>
    <property type="evidence" value="ECO:0007669"/>
    <property type="project" value="InterPro"/>
</dbReference>